<dbReference type="SUPFAM" id="SSF53244">
    <property type="entry name" value="MurD-like peptide ligases, peptide-binding domain"/>
    <property type="match status" value="1"/>
</dbReference>
<evidence type="ECO:0000256" key="3">
    <source>
        <dbReference type="ARBA" id="ARBA00012211"/>
    </source>
</evidence>
<feature type="domain" description="Mur ligase C-terminal" evidence="17">
    <location>
        <begin position="309"/>
        <end position="443"/>
    </location>
</feature>
<feature type="transmembrane region" description="Helical" evidence="15">
    <location>
        <begin position="21"/>
        <end position="41"/>
    </location>
</feature>
<dbReference type="HAMAP" id="MF_00046">
    <property type="entry name" value="MurC"/>
    <property type="match status" value="1"/>
</dbReference>
<evidence type="ECO:0000256" key="15">
    <source>
        <dbReference type="SAM" id="Phobius"/>
    </source>
</evidence>
<evidence type="ECO:0000256" key="5">
    <source>
        <dbReference type="ARBA" id="ARBA00022598"/>
    </source>
</evidence>
<keyword evidence="5 14" id="KW-0436">Ligase</keyword>
<evidence type="ECO:0000256" key="11">
    <source>
        <dbReference type="ARBA" id="ARBA00023306"/>
    </source>
</evidence>
<dbReference type="NCBIfam" id="TIGR01082">
    <property type="entry name" value="murC"/>
    <property type="match status" value="1"/>
</dbReference>
<keyword evidence="9 14" id="KW-0133">Cell shape</keyword>
<dbReference type="InterPro" id="IPR050061">
    <property type="entry name" value="MurCDEF_pg_biosynth"/>
</dbReference>
<proteinExistence type="inferred from homology"/>
<comment type="subcellular location">
    <subcellularLocation>
        <location evidence="1 14">Cytoplasm</location>
    </subcellularLocation>
</comment>
<evidence type="ECO:0000256" key="4">
    <source>
        <dbReference type="ARBA" id="ARBA00022490"/>
    </source>
</evidence>
<evidence type="ECO:0000256" key="14">
    <source>
        <dbReference type="HAMAP-Rule" id="MF_00046"/>
    </source>
</evidence>
<sequence length="455" mass="48162">MSVTDRTGADHHPRPWAGRRLHVLGIAGAGMSALAVLARGLGAEVSGSDRSESRYLAGVREAGIAVTIGHDAANVPDGEVEVVHSTAIPEDNPERVEARRRGLPDLSRHALLRDVCAAHRVIAVAGAHGKTTTSAMTVHALQGAGEDPSYLVGGILRSTGRNVHRGTSPWLVVEADESDRSFLETHPEIAVVTSVELDHHGTYGSRADLEDAFRRFLGQAGERIVWDRRELDRVLPAPDSGRTRRYDVAELHAADGTSRFQWEGRDVALRQPGIHNAWNATAALTAAALAGADPARAAAAMIDFPGTGRRFEQVGVGPAGVPVIDDYAHHPTEVARTIEAARSLAPRRVVAVFQPHLYSRTQLLAGAFGTALALADVICVLDVYPARERAADFPGIDGRTIARAAADAAGGRTVLWLPTIADAVARLPSVLREGDLCLCMGAGDVDAVARGLVGD</sequence>
<dbReference type="AlphaFoldDB" id="H0E5G4"/>
<dbReference type="GO" id="GO:0071555">
    <property type="term" value="P:cell wall organization"/>
    <property type="evidence" value="ECO:0007669"/>
    <property type="project" value="UniProtKB-KW"/>
</dbReference>
<dbReference type="GO" id="GO:0008763">
    <property type="term" value="F:UDP-N-acetylmuramate-L-alanine ligase activity"/>
    <property type="evidence" value="ECO:0007669"/>
    <property type="project" value="UniProtKB-UniRule"/>
</dbReference>
<keyword evidence="11 14" id="KW-0131">Cell cycle</keyword>
<keyword evidence="10 14" id="KW-0573">Peptidoglycan synthesis</keyword>
<feature type="binding site" evidence="14">
    <location>
        <begin position="126"/>
        <end position="132"/>
    </location>
    <ligand>
        <name>ATP</name>
        <dbReference type="ChEBI" id="CHEBI:30616"/>
    </ligand>
</feature>
<dbReference type="Pfam" id="PF01225">
    <property type="entry name" value="Mur_ligase"/>
    <property type="match status" value="1"/>
</dbReference>
<dbReference type="InterPro" id="IPR005758">
    <property type="entry name" value="UDP-N-AcMur_Ala_ligase_MurC"/>
</dbReference>
<dbReference type="Gene3D" id="3.40.50.720">
    <property type="entry name" value="NAD(P)-binding Rossmann-like Domain"/>
    <property type="match status" value="1"/>
</dbReference>
<dbReference type="Gene3D" id="3.40.1190.10">
    <property type="entry name" value="Mur-like, catalytic domain"/>
    <property type="match status" value="1"/>
</dbReference>
<dbReference type="Pfam" id="PF02875">
    <property type="entry name" value="Mur_ligase_C"/>
    <property type="match status" value="1"/>
</dbReference>
<feature type="domain" description="Mur ligase N-terminal catalytic" evidence="16">
    <location>
        <begin position="21"/>
        <end position="119"/>
    </location>
</feature>
<keyword evidence="15" id="KW-0472">Membrane</keyword>
<dbReference type="InterPro" id="IPR000713">
    <property type="entry name" value="Mur_ligase_N"/>
</dbReference>
<keyword evidence="4 14" id="KW-0963">Cytoplasm</keyword>
<comment type="catalytic activity">
    <reaction evidence="13 14">
        <text>UDP-N-acetyl-alpha-D-muramate + L-alanine + ATP = UDP-N-acetyl-alpha-D-muramoyl-L-alanine + ADP + phosphate + H(+)</text>
        <dbReference type="Rhea" id="RHEA:23372"/>
        <dbReference type="ChEBI" id="CHEBI:15378"/>
        <dbReference type="ChEBI" id="CHEBI:30616"/>
        <dbReference type="ChEBI" id="CHEBI:43474"/>
        <dbReference type="ChEBI" id="CHEBI:57972"/>
        <dbReference type="ChEBI" id="CHEBI:70757"/>
        <dbReference type="ChEBI" id="CHEBI:83898"/>
        <dbReference type="ChEBI" id="CHEBI:456216"/>
        <dbReference type="EC" id="6.3.2.8"/>
    </reaction>
</comment>
<dbReference type="InterPro" id="IPR004101">
    <property type="entry name" value="Mur_ligase_C"/>
</dbReference>
<evidence type="ECO:0000256" key="6">
    <source>
        <dbReference type="ARBA" id="ARBA00022618"/>
    </source>
</evidence>
<dbReference type="Gene3D" id="3.90.190.20">
    <property type="entry name" value="Mur ligase, C-terminal domain"/>
    <property type="match status" value="1"/>
</dbReference>
<keyword evidence="6 14" id="KW-0132">Cell division</keyword>
<keyword evidence="7 14" id="KW-0547">Nucleotide-binding</keyword>
<evidence type="ECO:0000256" key="10">
    <source>
        <dbReference type="ARBA" id="ARBA00022984"/>
    </source>
</evidence>
<dbReference type="GO" id="GO:0051301">
    <property type="term" value="P:cell division"/>
    <property type="evidence" value="ECO:0007669"/>
    <property type="project" value="UniProtKB-KW"/>
</dbReference>
<reference evidence="19 20" key="1">
    <citation type="journal article" date="2013" name="Biodegradation">
        <title>Quantitative proteomic analysis of ibuprofen-degrading Patulibacter sp. strain I11.</title>
        <authorList>
            <person name="Almeida B."/>
            <person name="Kjeldal H."/>
            <person name="Lolas I."/>
            <person name="Knudsen A.D."/>
            <person name="Carvalho G."/>
            <person name="Nielsen K.L."/>
            <person name="Barreto Crespo M.T."/>
            <person name="Stensballe A."/>
            <person name="Nielsen J.L."/>
        </authorList>
    </citation>
    <scope>NUCLEOTIDE SEQUENCE [LARGE SCALE GENOMIC DNA]</scope>
    <source>
        <strain evidence="19 20">I11</strain>
    </source>
</reference>
<comment type="caution">
    <text evidence="19">The sequence shown here is derived from an EMBL/GenBank/DDBJ whole genome shotgun (WGS) entry which is preliminary data.</text>
</comment>
<dbReference type="RefSeq" id="WP_007574442.1">
    <property type="nucleotide sequence ID" value="NZ_AGUD01000174.1"/>
</dbReference>
<dbReference type="GO" id="GO:0009252">
    <property type="term" value="P:peptidoglycan biosynthetic process"/>
    <property type="evidence" value="ECO:0007669"/>
    <property type="project" value="UniProtKB-UniRule"/>
</dbReference>
<evidence type="ECO:0000256" key="7">
    <source>
        <dbReference type="ARBA" id="ARBA00022741"/>
    </source>
</evidence>
<keyword evidence="15" id="KW-1133">Transmembrane helix</keyword>
<dbReference type="SUPFAM" id="SSF51984">
    <property type="entry name" value="MurCD N-terminal domain"/>
    <property type="match status" value="1"/>
</dbReference>
<dbReference type="GO" id="GO:0005524">
    <property type="term" value="F:ATP binding"/>
    <property type="evidence" value="ECO:0007669"/>
    <property type="project" value="UniProtKB-UniRule"/>
</dbReference>
<dbReference type="PATRIC" id="fig|1097667.3.peg.2037"/>
<evidence type="ECO:0000259" key="18">
    <source>
        <dbReference type="Pfam" id="PF08245"/>
    </source>
</evidence>
<feature type="domain" description="Mur ligase central" evidence="18">
    <location>
        <begin position="124"/>
        <end position="287"/>
    </location>
</feature>
<organism evidence="19 20">
    <name type="scientific">Patulibacter medicamentivorans</name>
    <dbReference type="NCBI Taxonomy" id="1097667"/>
    <lineage>
        <taxon>Bacteria</taxon>
        <taxon>Bacillati</taxon>
        <taxon>Actinomycetota</taxon>
        <taxon>Thermoleophilia</taxon>
        <taxon>Solirubrobacterales</taxon>
        <taxon>Patulibacteraceae</taxon>
        <taxon>Patulibacter</taxon>
    </lineage>
</organism>
<comment type="function">
    <text evidence="14">Cell wall formation.</text>
</comment>
<dbReference type="PANTHER" id="PTHR43445:SF3">
    <property type="entry name" value="UDP-N-ACETYLMURAMATE--L-ALANINE LIGASE"/>
    <property type="match status" value="1"/>
</dbReference>
<keyword evidence="12 14" id="KW-0961">Cell wall biogenesis/degradation</keyword>
<evidence type="ECO:0000256" key="8">
    <source>
        <dbReference type="ARBA" id="ARBA00022840"/>
    </source>
</evidence>
<dbReference type="InterPro" id="IPR036565">
    <property type="entry name" value="Mur-like_cat_sf"/>
</dbReference>
<comment type="similarity">
    <text evidence="14">Belongs to the MurCDEF family.</text>
</comment>
<dbReference type="UniPathway" id="UPA00219"/>
<dbReference type="EC" id="6.3.2.8" evidence="3 14"/>
<evidence type="ECO:0000256" key="13">
    <source>
        <dbReference type="ARBA" id="ARBA00047833"/>
    </source>
</evidence>
<dbReference type="GO" id="GO:0005737">
    <property type="term" value="C:cytoplasm"/>
    <property type="evidence" value="ECO:0007669"/>
    <property type="project" value="UniProtKB-SubCell"/>
</dbReference>
<evidence type="ECO:0000259" key="16">
    <source>
        <dbReference type="Pfam" id="PF01225"/>
    </source>
</evidence>
<protein>
    <recommendedName>
        <fullName evidence="3 14">UDP-N-acetylmuramate--L-alanine ligase</fullName>
        <ecNumber evidence="3 14">6.3.2.8</ecNumber>
    </recommendedName>
    <alternativeName>
        <fullName evidence="14">UDP-N-acetylmuramoyl-L-alanine synthetase</fullName>
    </alternativeName>
</protein>
<evidence type="ECO:0000259" key="17">
    <source>
        <dbReference type="Pfam" id="PF02875"/>
    </source>
</evidence>
<evidence type="ECO:0000313" key="19">
    <source>
        <dbReference type="EMBL" id="EHN11080.1"/>
    </source>
</evidence>
<dbReference type="SUPFAM" id="SSF53623">
    <property type="entry name" value="MurD-like peptide ligases, catalytic domain"/>
    <property type="match status" value="1"/>
</dbReference>
<dbReference type="InterPro" id="IPR036615">
    <property type="entry name" value="Mur_ligase_C_dom_sf"/>
</dbReference>
<comment type="pathway">
    <text evidence="2 14">Cell wall biogenesis; peptidoglycan biosynthesis.</text>
</comment>
<evidence type="ECO:0000256" key="12">
    <source>
        <dbReference type="ARBA" id="ARBA00023316"/>
    </source>
</evidence>
<evidence type="ECO:0000313" key="20">
    <source>
        <dbReference type="Proteomes" id="UP000005143"/>
    </source>
</evidence>
<dbReference type="GO" id="GO:0008360">
    <property type="term" value="P:regulation of cell shape"/>
    <property type="evidence" value="ECO:0007669"/>
    <property type="project" value="UniProtKB-KW"/>
</dbReference>
<dbReference type="Pfam" id="PF08245">
    <property type="entry name" value="Mur_ligase_M"/>
    <property type="match status" value="1"/>
</dbReference>
<keyword evidence="8 14" id="KW-0067">ATP-binding</keyword>
<keyword evidence="15" id="KW-0812">Transmembrane</keyword>
<evidence type="ECO:0000256" key="9">
    <source>
        <dbReference type="ARBA" id="ARBA00022960"/>
    </source>
</evidence>
<keyword evidence="20" id="KW-1185">Reference proteome</keyword>
<evidence type="ECO:0000256" key="2">
    <source>
        <dbReference type="ARBA" id="ARBA00004752"/>
    </source>
</evidence>
<dbReference type="PANTHER" id="PTHR43445">
    <property type="entry name" value="UDP-N-ACETYLMURAMATE--L-ALANINE LIGASE-RELATED"/>
    <property type="match status" value="1"/>
</dbReference>
<dbReference type="EMBL" id="AGUD01000174">
    <property type="protein sequence ID" value="EHN11080.1"/>
    <property type="molecule type" value="Genomic_DNA"/>
</dbReference>
<accession>H0E5G4</accession>
<dbReference type="InterPro" id="IPR013221">
    <property type="entry name" value="Mur_ligase_cen"/>
</dbReference>
<gene>
    <name evidence="14" type="primary">murC</name>
    <name evidence="19" type="ORF">PAI11_20550</name>
</gene>
<dbReference type="Proteomes" id="UP000005143">
    <property type="component" value="Unassembled WGS sequence"/>
</dbReference>
<evidence type="ECO:0000256" key="1">
    <source>
        <dbReference type="ARBA" id="ARBA00004496"/>
    </source>
</evidence>
<name>H0E5G4_9ACTN</name>